<reference evidence="2 3" key="1">
    <citation type="submission" date="2006-09" db="EMBL/GenBank/DDBJ databases">
        <title>Sequence and annotation of the 288-kb ATCV-1 virus that infects an endosymbiotic Chlorella strain of the heliozoon Acanthocystis turfacea.</title>
        <authorList>
            <person name="Fitzgerald L.A."/>
            <person name="Graves M.V."/>
            <person name="Li X."/>
            <person name="Pfitzner A.J.P."/>
            <person name="Hartigan J."/>
            <person name="Van Etten J.L."/>
        </authorList>
    </citation>
    <scope>NUCLEOTIDE SEQUENCE [LARGE SCALE GENOMIC DNA]</scope>
    <source>
        <strain evidence="2 3">ATCV-1</strain>
    </source>
</reference>
<sequence>MRRFCHLQKLICSAYREARFKCQRVAVPNFSVLLVWILIHLGHLDIGGYVCKHRNELGHYLVIKRIANAVQWRNKNTVVSIIFLEDLGSDCPTQRASHHIYGILVKVFISLHDLYEGHRIVNQVFVITNDKSLALAVSVTGIIECRDIDPRAGQGPLDVLKVEHRMTPKPVEIHDSCFGIICRKHIC</sequence>
<keyword evidence="1" id="KW-1133">Transmembrane helix</keyword>
<keyword evidence="3" id="KW-1185">Reference proteome</keyword>
<feature type="transmembrane region" description="Helical" evidence="1">
    <location>
        <begin position="25"/>
        <end position="44"/>
    </location>
</feature>
<dbReference type="RefSeq" id="YP_001426878.1">
    <property type="nucleotide sequence ID" value="NC_008724.1"/>
</dbReference>
<proteinExistence type="predicted"/>
<dbReference type="Proteomes" id="UP000202420">
    <property type="component" value="Segment"/>
</dbReference>
<dbReference type="GeneID" id="5470904"/>
<gene>
    <name evidence="2" type="primary">z397L</name>
    <name evidence="2" type="ORF">ATCV1_z397L</name>
</gene>
<evidence type="ECO:0000313" key="2">
    <source>
        <dbReference type="EMBL" id="ABT16531.1"/>
    </source>
</evidence>
<protein>
    <submittedName>
        <fullName evidence="2">Uncharacterized protein z397L</fullName>
    </submittedName>
</protein>
<keyword evidence="1" id="KW-0812">Transmembrane</keyword>
<dbReference type="EMBL" id="EF101928">
    <property type="protein sequence ID" value="ABT16531.1"/>
    <property type="molecule type" value="Genomic_DNA"/>
</dbReference>
<name>A7K907_9PHYC</name>
<evidence type="ECO:0000313" key="3">
    <source>
        <dbReference type="Proteomes" id="UP000202420"/>
    </source>
</evidence>
<evidence type="ECO:0000256" key="1">
    <source>
        <dbReference type="SAM" id="Phobius"/>
    </source>
</evidence>
<organism evidence="2 3">
    <name type="scientific">Chlorovirus heliozoae</name>
    <dbReference type="NCBI Taxonomy" id="322019"/>
    <lineage>
        <taxon>Viruses</taxon>
        <taxon>Varidnaviria</taxon>
        <taxon>Bamfordvirae</taxon>
        <taxon>Nucleocytoviricota</taxon>
        <taxon>Megaviricetes</taxon>
        <taxon>Algavirales</taxon>
        <taxon>Phycodnaviridae</taxon>
        <taxon>Chlorovirus</taxon>
    </lineage>
</organism>
<dbReference type="KEGG" id="vg:5470904"/>
<accession>A7K907</accession>
<keyword evidence="1" id="KW-0472">Membrane</keyword>